<evidence type="ECO:0000259" key="6">
    <source>
        <dbReference type="Pfam" id="PF13360"/>
    </source>
</evidence>
<dbReference type="EMBL" id="MTHD01000005">
    <property type="protein sequence ID" value="OMG52633.1"/>
    <property type="molecule type" value="Genomic_DNA"/>
</dbReference>
<dbReference type="InterPro" id="IPR015943">
    <property type="entry name" value="WD40/YVTN_repeat-like_dom_sf"/>
</dbReference>
<dbReference type="OrthoDB" id="5173551at2"/>
<dbReference type="InterPro" id="IPR011047">
    <property type="entry name" value="Quinoprotein_ADH-like_sf"/>
</dbReference>
<evidence type="ECO:0000313" key="8">
    <source>
        <dbReference type="Proteomes" id="UP000187526"/>
    </source>
</evidence>
<keyword evidence="8" id="KW-1185">Reference proteome</keyword>
<evidence type="ECO:0000256" key="1">
    <source>
        <dbReference type="ARBA" id="ARBA00022729"/>
    </source>
</evidence>
<feature type="signal peptide" evidence="5">
    <location>
        <begin position="1"/>
        <end position="25"/>
    </location>
</feature>
<dbReference type="InterPro" id="IPR018391">
    <property type="entry name" value="PQQ_b-propeller_rpt"/>
</dbReference>
<reference evidence="7 8" key="1">
    <citation type="submission" date="2016-10" db="EMBL/GenBank/DDBJ databases">
        <title>Alkaliphiles isolated from bioreactors.</title>
        <authorList>
            <person name="Salah Z."/>
            <person name="Rout S.P."/>
            <person name="Humphreys P.N."/>
        </authorList>
    </citation>
    <scope>NUCLEOTIDE SEQUENCE [LARGE SCALE GENOMIC DNA]</scope>
    <source>
        <strain evidence="7 8">ZS02</strain>
    </source>
</reference>
<dbReference type="RefSeq" id="WP_076096734.1">
    <property type="nucleotide sequence ID" value="NZ_MTHD01000005.1"/>
</dbReference>
<evidence type="ECO:0000313" key="7">
    <source>
        <dbReference type="EMBL" id="OMG52633.1"/>
    </source>
</evidence>
<dbReference type="PANTHER" id="PTHR34512:SF30">
    <property type="entry name" value="OUTER MEMBRANE PROTEIN ASSEMBLY FACTOR BAMB"/>
    <property type="match status" value="1"/>
</dbReference>
<dbReference type="STRING" id="418702.BJN45_13845"/>
<evidence type="ECO:0000256" key="4">
    <source>
        <dbReference type="HAMAP-Rule" id="MF_00923"/>
    </source>
</evidence>
<dbReference type="AlphaFoldDB" id="A0A1R1I1P0"/>
<comment type="similarity">
    <text evidence="4">Belongs to the BamB family.</text>
</comment>
<evidence type="ECO:0000256" key="2">
    <source>
        <dbReference type="ARBA" id="ARBA00023136"/>
    </source>
</evidence>
<dbReference type="SUPFAM" id="SSF50998">
    <property type="entry name" value="Quinoprotein alcohol dehydrogenase-like"/>
    <property type="match status" value="1"/>
</dbReference>
<accession>A0A1R1I1P0</accession>
<keyword evidence="2 4" id="KW-0472">Membrane</keyword>
<evidence type="ECO:0000256" key="5">
    <source>
        <dbReference type="SAM" id="SignalP"/>
    </source>
</evidence>
<gene>
    <name evidence="4" type="primary">bamB</name>
    <name evidence="7" type="ORF">BJN45_13845</name>
</gene>
<name>A0A1R1I1P0_9RHOO</name>
<comment type="function">
    <text evidence="4">Part of the outer membrane protein assembly complex, which is involved in assembly and insertion of beta-barrel proteins into the outer membrane.</text>
</comment>
<comment type="subunit">
    <text evidence="4">Part of the Bam complex.</text>
</comment>
<dbReference type="HAMAP" id="MF_00923">
    <property type="entry name" value="OM_assembly_BamB"/>
    <property type="match status" value="1"/>
</dbReference>
<sequence length="387" mass="40535">MRRHLMPLGLAAGILLGGCSTLSNTFDAINPFSSSGPKMAPLPELGAVNESVRTAWSASVGKAGEYVFSPAIVGDAVYVADQKGMVYRLDSGRVIWKIDAGQPLSSGVGANASMVVVGTAKGGVLAFDADNGKALWQAQVTSEVLAAPAVGDEGVAVRSGDNRVFLLDPRDGARKWVYQRPMPPLSIRSTGSPVFADRYLFAGFPGGKLVALALQNGAPVWEGTVAQPKGATELDRVADIVAPPVVDGTQICAVAFQGRVACFDMGQGGAMIWSRDISSARGMVLDGRYLFVTADDGVVYGLDRLSGGSLWKQDKLKNRAVSAPVVRTGVVAVADGEGYVHFLSREEGAFVGRQKTDGTPVRVPPQVLRGAFLTQSSGGDVRAIEIQ</sequence>
<dbReference type="NCBIfam" id="TIGR03300">
    <property type="entry name" value="assembly_YfgL"/>
    <property type="match status" value="1"/>
</dbReference>
<dbReference type="Proteomes" id="UP000187526">
    <property type="component" value="Unassembled WGS sequence"/>
</dbReference>
<dbReference type="PANTHER" id="PTHR34512">
    <property type="entry name" value="CELL SURFACE PROTEIN"/>
    <property type="match status" value="1"/>
</dbReference>
<evidence type="ECO:0000256" key="3">
    <source>
        <dbReference type="ARBA" id="ARBA00023237"/>
    </source>
</evidence>
<dbReference type="Pfam" id="PF13360">
    <property type="entry name" value="PQQ_2"/>
    <property type="match status" value="1"/>
</dbReference>
<comment type="caution">
    <text evidence="7">The sequence shown here is derived from an EMBL/GenBank/DDBJ whole genome shotgun (WGS) entry which is preliminary data.</text>
</comment>
<comment type="subcellular location">
    <subcellularLocation>
        <location evidence="4">Cell outer membrane</location>
        <topology evidence="4">Lipid-anchor</topology>
    </subcellularLocation>
</comment>
<keyword evidence="4" id="KW-0449">Lipoprotein</keyword>
<feature type="chain" id="PRO_5010392187" description="Outer membrane protein assembly factor BamB" evidence="5">
    <location>
        <begin position="26"/>
        <end position="387"/>
    </location>
</feature>
<dbReference type="GO" id="GO:0043165">
    <property type="term" value="P:Gram-negative-bacterium-type cell outer membrane assembly"/>
    <property type="evidence" value="ECO:0007669"/>
    <property type="project" value="UniProtKB-UniRule"/>
</dbReference>
<keyword evidence="1 4" id="KW-0732">Signal</keyword>
<feature type="domain" description="Pyrrolo-quinoline quinone repeat" evidence="6">
    <location>
        <begin position="83"/>
        <end position="313"/>
    </location>
</feature>
<dbReference type="PROSITE" id="PS51257">
    <property type="entry name" value="PROKAR_LIPOPROTEIN"/>
    <property type="match status" value="1"/>
</dbReference>
<dbReference type="GO" id="GO:0009279">
    <property type="term" value="C:cell outer membrane"/>
    <property type="evidence" value="ECO:0007669"/>
    <property type="project" value="UniProtKB-SubCell"/>
</dbReference>
<dbReference type="SMART" id="SM00564">
    <property type="entry name" value="PQQ"/>
    <property type="match status" value="5"/>
</dbReference>
<keyword evidence="4" id="KW-0564">Palmitate</keyword>
<dbReference type="Gene3D" id="2.130.10.10">
    <property type="entry name" value="YVTN repeat-like/Quinoprotein amine dehydrogenase"/>
    <property type="match status" value="1"/>
</dbReference>
<protein>
    <recommendedName>
        <fullName evidence="4">Outer membrane protein assembly factor BamB</fullName>
    </recommendedName>
</protein>
<keyword evidence="3 4" id="KW-0998">Cell outer membrane</keyword>
<organism evidence="7 8">
    <name type="scientific">Azonexus hydrophilus</name>
    <dbReference type="NCBI Taxonomy" id="418702"/>
    <lineage>
        <taxon>Bacteria</taxon>
        <taxon>Pseudomonadati</taxon>
        <taxon>Pseudomonadota</taxon>
        <taxon>Betaproteobacteria</taxon>
        <taxon>Rhodocyclales</taxon>
        <taxon>Azonexaceae</taxon>
        <taxon>Azonexus</taxon>
    </lineage>
</organism>
<dbReference type="InterPro" id="IPR017687">
    <property type="entry name" value="BamB"/>
</dbReference>
<proteinExistence type="inferred from homology"/>
<dbReference type="InterPro" id="IPR002372">
    <property type="entry name" value="PQQ_rpt_dom"/>
</dbReference>
<dbReference type="GO" id="GO:0051205">
    <property type="term" value="P:protein insertion into membrane"/>
    <property type="evidence" value="ECO:0007669"/>
    <property type="project" value="UniProtKB-UniRule"/>
</dbReference>